<dbReference type="GO" id="GO:0009507">
    <property type="term" value="C:chloroplast"/>
    <property type="evidence" value="ECO:0007669"/>
    <property type="project" value="UniProtKB-SubCell"/>
</dbReference>
<evidence type="ECO:0000256" key="7">
    <source>
        <dbReference type="RuleBase" id="RU003699"/>
    </source>
</evidence>
<keyword evidence="5 6" id="KW-0687">Ribonucleoprotein</keyword>
<dbReference type="FunFam" id="3.10.290.10:FF:000001">
    <property type="entry name" value="30S ribosomal protein S4"/>
    <property type="match status" value="1"/>
</dbReference>
<evidence type="ECO:0000259" key="9">
    <source>
        <dbReference type="SMART" id="SM00363"/>
    </source>
</evidence>
<dbReference type="InterPro" id="IPR018079">
    <property type="entry name" value="Ribosomal_uS4_CS"/>
</dbReference>
<comment type="function">
    <text evidence="6">With S5 and S12 plays an important role in translational accuracy.</text>
</comment>
<evidence type="ECO:0000256" key="2">
    <source>
        <dbReference type="ARBA" id="ARBA00022730"/>
    </source>
</evidence>
<evidence type="ECO:0000259" key="10">
    <source>
        <dbReference type="SMART" id="SM01390"/>
    </source>
</evidence>
<gene>
    <name evidence="6 11" type="primary">rps4</name>
    <name evidence="11" type="ORF">C00024_82</name>
</gene>
<dbReference type="EMBL" id="LT622878">
    <property type="protein sequence ID" value="SCW24377.1"/>
    <property type="molecule type" value="Genomic_DNA"/>
</dbReference>
<geneLocation type="chloroplast" evidence="11"/>
<dbReference type="Pfam" id="PF00163">
    <property type="entry name" value="Ribosomal_S4"/>
    <property type="match status" value="1"/>
</dbReference>
<comment type="subcellular location">
    <subcellularLocation>
        <location evidence="6">Plastid</location>
        <location evidence="6">Chloroplast</location>
    </subcellularLocation>
</comment>
<dbReference type="InterPro" id="IPR001912">
    <property type="entry name" value="Ribosomal_uS4_N"/>
</dbReference>
<dbReference type="GO" id="GO:0003735">
    <property type="term" value="F:structural constituent of ribosome"/>
    <property type="evidence" value="ECO:0007669"/>
    <property type="project" value="InterPro"/>
</dbReference>
<feature type="domain" description="RNA-binding S4" evidence="9">
    <location>
        <begin position="90"/>
        <end position="154"/>
    </location>
</feature>
<dbReference type="SUPFAM" id="SSF55174">
    <property type="entry name" value="Alpha-L RNA-binding motif"/>
    <property type="match status" value="1"/>
</dbReference>
<dbReference type="PROSITE" id="PS50889">
    <property type="entry name" value="S4"/>
    <property type="match status" value="1"/>
</dbReference>
<evidence type="ECO:0000256" key="8">
    <source>
        <dbReference type="SAM" id="MobiDB-lite"/>
    </source>
</evidence>
<dbReference type="SMART" id="SM00363">
    <property type="entry name" value="S4"/>
    <property type="match status" value="1"/>
</dbReference>
<evidence type="ECO:0000256" key="6">
    <source>
        <dbReference type="HAMAP-Rule" id="MF_01306"/>
    </source>
</evidence>
<reference evidence="11" key="2">
    <citation type="submission" date="2016-10" db="EMBL/GenBank/DDBJ databases">
        <authorList>
            <person name="de Groot N.N."/>
        </authorList>
    </citation>
    <scope>NUCLEOTIDE SEQUENCE</scope>
    <source>
        <strain evidence="11">C.0024</strain>
    </source>
</reference>
<dbReference type="InterPro" id="IPR005709">
    <property type="entry name" value="Ribosomal_uS4_bac-type"/>
</dbReference>
<keyword evidence="11" id="KW-0934">Plastid</keyword>
<dbReference type="NCBIfam" id="NF003717">
    <property type="entry name" value="PRK05327.1"/>
    <property type="match status" value="1"/>
</dbReference>
<dbReference type="GO" id="GO:0015935">
    <property type="term" value="C:small ribosomal subunit"/>
    <property type="evidence" value="ECO:0007669"/>
    <property type="project" value="InterPro"/>
</dbReference>
<comment type="subunit">
    <text evidence="6">Part of the 30S ribosomal subunit. Contacts protein S5. The interaction surface between S4 and S5 is involved in control of translational fidelity.</text>
</comment>
<dbReference type="Gene3D" id="1.10.1050.10">
    <property type="entry name" value="Ribosomal Protein S4 Delta 41, Chain A, domain 1"/>
    <property type="match status" value="1"/>
</dbReference>
<dbReference type="Pfam" id="PF01479">
    <property type="entry name" value="S4"/>
    <property type="match status" value="1"/>
</dbReference>
<feature type="domain" description="Small ribosomal subunit protein uS4 N-terminal" evidence="10">
    <location>
        <begin position="3"/>
        <end position="89"/>
    </location>
</feature>
<dbReference type="GO" id="GO:0006412">
    <property type="term" value="P:translation"/>
    <property type="evidence" value="ECO:0007669"/>
    <property type="project" value="UniProtKB-UniRule"/>
</dbReference>
<evidence type="ECO:0000256" key="1">
    <source>
        <dbReference type="ARBA" id="ARBA00007465"/>
    </source>
</evidence>
<dbReference type="GeneID" id="30000267"/>
<evidence type="ECO:0000256" key="5">
    <source>
        <dbReference type="ARBA" id="ARBA00023274"/>
    </source>
</evidence>
<keyword evidence="3 6" id="KW-0694">RNA-binding</keyword>
<accession>A0A1G4P0G5</accession>
<comment type="similarity">
    <text evidence="1 6 7">Belongs to the universal ribosomal protein uS4 family.</text>
</comment>
<proteinExistence type="inferred from homology"/>
<keyword evidence="4 6" id="KW-0689">Ribosomal protein</keyword>
<keyword evidence="11" id="KW-0150">Chloroplast</keyword>
<sequence length="201" mass="22811">MSRYRGPRLRLCRRLGDLPGLTRKISKKQTSPGEHGNKNKKPSEYAVRLEEKQKLRFNYGLNEKQLLRYIKTAKKVQGSTGSVLLQLLEMRLDNTVFRLGMAPTIPAARQLVNHGHICINNKTVSIASYQCKPGDIITVKPQANSQNLVTKYLMFPGLANIPSHLELDSKKLVGKVNGVIDREWVALQLNELLVVEYYSRK</sequence>
<dbReference type="RefSeq" id="YP_009315719.1">
    <property type="nucleotide sequence ID" value="NC_031668.1"/>
</dbReference>
<dbReference type="InterPro" id="IPR022801">
    <property type="entry name" value="Ribosomal_uS4"/>
</dbReference>
<keyword evidence="2 6" id="KW-0699">rRNA-binding</keyword>
<dbReference type="HAMAP" id="MF_01306_B">
    <property type="entry name" value="Ribosomal_uS4_B"/>
    <property type="match status" value="1"/>
</dbReference>
<dbReference type="NCBIfam" id="TIGR01017">
    <property type="entry name" value="rpsD_bact"/>
    <property type="match status" value="1"/>
</dbReference>
<dbReference type="InterPro" id="IPR002942">
    <property type="entry name" value="S4_RNA-bd"/>
</dbReference>
<organism evidence="11">
    <name type="scientific">Trichogloeopsis pedicellata</name>
    <dbReference type="NCBI Taxonomy" id="1495610"/>
    <lineage>
        <taxon>Eukaryota</taxon>
        <taxon>Rhodophyta</taxon>
        <taxon>Florideophyceae</taxon>
        <taxon>Nemaliophycidae</taxon>
        <taxon>Nemaliales</taxon>
        <taxon>Liagoraceae</taxon>
        <taxon>Trichogloeopsis</taxon>
    </lineage>
</organism>
<dbReference type="PROSITE" id="PS00632">
    <property type="entry name" value="RIBOSOMAL_S4"/>
    <property type="match status" value="1"/>
</dbReference>
<protein>
    <recommendedName>
        <fullName evidence="6">Small ribosomal subunit protein uS4c</fullName>
    </recommendedName>
</protein>
<comment type="function">
    <text evidence="6">One of the primary rRNA binding proteins, it binds directly to 16S rRNA where it nucleates assembly of the body of the 30S subunit.</text>
</comment>
<dbReference type="AlphaFoldDB" id="A0A1G4P0G5"/>
<feature type="region of interest" description="Disordered" evidence="8">
    <location>
        <begin position="22"/>
        <end position="44"/>
    </location>
</feature>
<feature type="compositionally biased region" description="Basic and acidic residues" evidence="8">
    <location>
        <begin position="35"/>
        <end position="44"/>
    </location>
</feature>
<dbReference type="Gene3D" id="3.10.290.10">
    <property type="entry name" value="RNA-binding S4 domain"/>
    <property type="match status" value="1"/>
</dbReference>
<dbReference type="FunFam" id="1.10.1050.10:FF:000002">
    <property type="entry name" value="30S ribosomal protein S4, chloroplastic"/>
    <property type="match status" value="1"/>
</dbReference>
<dbReference type="InterPro" id="IPR036986">
    <property type="entry name" value="S4_RNA-bd_sf"/>
</dbReference>
<dbReference type="GO" id="GO:0042274">
    <property type="term" value="P:ribosomal small subunit biogenesis"/>
    <property type="evidence" value="ECO:0007669"/>
    <property type="project" value="TreeGrafter"/>
</dbReference>
<name>A0A1G4P0G5_9FLOR</name>
<dbReference type="SMART" id="SM01390">
    <property type="entry name" value="Ribosomal_S4"/>
    <property type="match status" value="1"/>
</dbReference>
<dbReference type="CDD" id="cd00165">
    <property type="entry name" value="S4"/>
    <property type="match status" value="1"/>
</dbReference>
<dbReference type="GO" id="GO:0019843">
    <property type="term" value="F:rRNA binding"/>
    <property type="evidence" value="ECO:0007669"/>
    <property type="project" value="UniProtKB-UniRule"/>
</dbReference>
<evidence type="ECO:0000256" key="4">
    <source>
        <dbReference type="ARBA" id="ARBA00022980"/>
    </source>
</evidence>
<evidence type="ECO:0000256" key="3">
    <source>
        <dbReference type="ARBA" id="ARBA00022884"/>
    </source>
</evidence>
<dbReference type="PANTHER" id="PTHR11831">
    <property type="entry name" value="30S 40S RIBOSOMAL PROTEIN"/>
    <property type="match status" value="1"/>
</dbReference>
<dbReference type="PANTHER" id="PTHR11831:SF4">
    <property type="entry name" value="SMALL RIBOSOMAL SUBUNIT PROTEIN US4M"/>
    <property type="match status" value="1"/>
</dbReference>
<evidence type="ECO:0000313" key="11">
    <source>
        <dbReference type="EMBL" id="SCW24377.1"/>
    </source>
</evidence>
<reference evidence="11" key="1">
    <citation type="submission" date="2016-10" db="EMBL/GenBank/DDBJ databases">
        <title>Chloroplast genomes as a tool to resolve red algal phylogenies: a case study in the Nemaliales.</title>
        <authorList>
            <person name="Costa J.F."/>
            <person name="Lin S.M."/>
            <person name="Macaya E.C."/>
            <person name="Fernandez-Garcia C."/>
            <person name="Verbruggen H."/>
        </authorList>
    </citation>
    <scope>NUCLEOTIDE SEQUENCE</scope>
    <source>
        <strain evidence="11">C.0024</strain>
    </source>
</reference>